<evidence type="ECO:0000256" key="10">
    <source>
        <dbReference type="RuleBase" id="RU364102"/>
    </source>
</evidence>
<evidence type="ECO:0000313" key="14">
    <source>
        <dbReference type="Proteomes" id="UP000326595"/>
    </source>
</evidence>
<dbReference type="GO" id="GO:0009306">
    <property type="term" value="P:protein secretion"/>
    <property type="evidence" value="ECO:0007669"/>
    <property type="project" value="InterPro"/>
</dbReference>
<evidence type="ECO:0000256" key="1">
    <source>
        <dbReference type="ARBA" id="ARBA00004459"/>
    </source>
</evidence>
<keyword evidence="8 10" id="KW-0998">Cell outer membrane</keyword>
<dbReference type="Gene3D" id="3.30.70.1530">
    <property type="entry name" value="Hypothetical protein rpa1041"/>
    <property type="match status" value="1"/>
</dbReference>
<evidence type="ECO:0000256" key="7">
    <source>
        <dbReference type="ARBA" id="ARBA00023139"/>
    </source>
</evidence>
<evidence type="ECO:0000256" key="6">
    <source>
        <dbReference type="ARBA" id="ARBA00023136"/>
    </source>
</evidence>
<evidence type="ECO:0000313" key="13">
    <source>
        <dbReference type="EMBL" id="VVM58809.1"/>
    </source>
</evidence>
<dbReference type="PROSITE" id="PS51257">
    <property type="entry name" value="PROKAR_LIPOPROTEIN"/>
    <property type="match status" value="1"/>
</dbReference>
<sequence>MRWLLGLLLCLFLLGCRQPLLLQGLDQQQANEVVALLQRNNIAVQKIDTGKNGYSVLVAQVDFPAAVDLLTQYGLPSKARMEVAQMFPADALVASPRAEKARLYSAIEQRLEQSVVALSGVVSARVHVSYDLSAGEGGRSSAPVHLSALVVHEPDSEVEILIDDLKRFLKNSFSEVDYERISVVLTPRVAIQHNAPQGMPSRGLSGPLLGLLLLLVAGLAGAGGWLWYQRRRAGDVAVS</sequence>
<keyword evidence="6 10" id="KW-0472">Membrane</keyword>
<proteinExistence type="inferred from homology"/>
<evidence type="ECO:0000256" key="8">
    <source>
        <dbReference type="ARBA" id="ARBA00023237"/>
    </source>
</evidence>
<dbReference type="NCBIfam" id="TIGR02544">
    <property type="entry name" value="III_secr_YscJ"/>
    <property type="match status" value="1"/>
</dbReference>
<feature type="domain" description="Flagellar M-ring N-terminal" evidence="11">
    <location>
        <begin position="20"/>
        <end position="130"/>
    </location>
</feature>
<dbReference type="Gene3D" id="3.30.300.30">
    <property type="match status" value="1"/>
</dbReference>
<dbReference type="NCBIfam" id="NF011852">
    <property type="entry name" value="PRK15324.1"/>
    <property type="match status" value="1"/>
</dbReference>
<dbReference type="GO" id="GO:0009279">
    <property type="term" value="C:cell outer membrane"/>
    <property type="evidence" value="ECO:0007669"/>
    <property type="project" value="UniProtKB-SubCell"/>
</dbReference>
<reference evidence="12 14" key="2">
    <citation type="submission" date="2024-03" db="EMBL/GenBank/DDBJ databases">
        <authorList>
            <person name="Alaster D. Moffat"/>
            <person name="Govind Chandra"/>
            <person name="Andrew W. Truman"/>
        </authorList>
    </citation>
    <scope>NUCLEOTIDE SEQUENCE [LARGE SCALE GENOMIC DNA]</scope>
    <source>
        <strain evidence="12">PS652</strain>
    </source>
</reference>
<reference evidence="13" key="1">
    <citation type="submission" date="2019-09" db="EMBL/GenBank/DDBJ databases">
        <authorList>
            <person name="Chandra G."/>
            <person name="Truman W A."/>
        </authorList>
    </citation>
    <scope>NUCLEOTIDE SEQUENCE [LARGE SCALE GENOMIC DNA]</scope>
    <source>
        <strain evidence="13">PS652</strain>
    </source>
</reference>
<gene>
    <name evidence="13" type="primary">prgK</name>
    <name evidence="12" type="ORF">PS652_01161</name>
    <name evidence="13" type="ORF">PS652_01181</name>
</gene>
<dbReference type="EMBL" id="CABVHG010000005">
    <property type="protein sequence ID" value="VVM58809.1"/>
    <property type="molecule type" value="Genomic_DNA"/>
</dbReference>
<dbReference type="AlphaFoldDB" id="A0A5E6QTM2"/>
<evidence type="ECO:0000256" key="2">
    <source>
        <dbReference type="ARBA" id="ARBA00009509"/>
    </source>
</evidence>
<keyword evidence="10" id="KW-0812">Transmembrane</keyword>
<feature type="transmembrane region" description="Helical" evidence="10">
    <location>
        <begin position="208"/>
        <end position="228"/>
    </location>
</feature>
<evidence type="ECO:0000259" key="11">
    <source>
        <dbReference type="Pfam" id="PF01514"/>
    </source>
</evidence>
<comment type="similarity">
    <text evidence="2 10">Belongs to the YscJ lipoprotein family.</text>
</comment>
<dbReference type="InterPro" id="IPR045851">
    <property type="entry name" value="AMP-bd_C_sf"/>
</dbReference>
<evidence type="ECO:0000313" key="12">
    <source>
        <dbReference type="EMBL" id="CAK9888336.1"/>
    </source>
</evidence>
<keyword evidence="5" id="KW-0653">Protein transport</keyword>
<accession>A0A5E6QTM2</accession>
<dbReference type="RefSeq" id="WP_038994279.1">
    <property type="nucleotide sequence ID" value="NZ_OZ024668.1"/>
</dbReference>
<dbReference type="Pfam" id="PF01514">
    <property type="entry name" value="YscJ_FliF"/>
    <property type="match status" value="1"/>
</dbReference>
<keyword evidence="3" id="KW-0813">Transport</keyword>
<keyword evidence="9 10" id="KW-0449">Lipoprotein</keyword>
<protein>
    <recommendedName>
        <fullName evidence="10">Lipoprotein</fullName>
    </recommendedName>
</protein>
<keyword evidence="4 10" id="KW-0732">Signal</keyword>
<dbReference type="Proteomes" id="UP000326595">
    <property type="component" value="Chromosome"/>
</dbReference>
<dbReference type="EMBL" id="OZ024668">
    <property type="protein sequence ID" value="CAK9888336.1"/>
    <property type="molecule type" value="Genomic_DNA"/>
</dbReference>
<name>A0A5E6QTM2_PSEFL</name>
<evidence type="ECO:0000256" key="3">
    <source>
        <dbReference type="ARBA" id="ARBA00022448"/>
    </source>
</evidence>
<keyword evidence="10" id="KW-1133">Transmembrane helix</keyword>
<evidence type="ECO:0000256" key="5">
    <source>
        <dbReference type="ARBA" id="ARBA00022927"/>
    </source>
</evidence>
<organism evidence="13">
    <name type="scientific">Pseudomonas fluorescens</name>
    <dbReference type="NCBI Taxonomy" id="294"/>
    <lineage>
        <taxon>Bacteria</taxon>
        <taxon>Pseudomonadati</taxon>
        <taxon>Pseudomonadota</taxon>
        <taxon>Gammaproteobacteria</taxon>
        <taxon>Pseudomonadales</taxon>
        <taxon>Pseudomonadaceae</taxon>
        <taxon>Pseudomonas</taxon>
    </lineage>
</organism>
<dbReference type="InterPro" id="IPR043427">
    <property type="entry name" value="YscJ/FliF"/>
</dbReference>
<comment type="subcellular location">
    <subcellularLocation>
        <location evidence="1">Cell outer membrane</location>
        <topology evidence="1">Lipid-anchor</topology>
    </subcellularLocation>
</comment>
<evidence type="ECO:0000256" key="9">
    <source>
        <dbReference type="ARBA" id="ARBA00023288"/>
    </source>
</evidence>
<evidence type="ECO:0000256" key="4">
    <source>
        <dbReference type="ARBA" id="ARBA00022729"/>
    </source>
</evidence>
<dbReference type="InterPro" id="IPR006182">
    <property type="entry name" value="FliF_N_dom"/>
</dbReference>
<dbReference type="PRINTS" id="PR01338">
    <property type="entry name" value="TYPE3OMKPROT"/>
</dbReference>
<dbReference type="PANTHER" id="PTHR30046:SF3">
    <property type="entry name" value="SECRETION SYSTEM APPARATUS LIPOPROTEIN SSAJ"/>
    <property type="match status" value="1"/>
</dbReference>
<dbReference type="PANTHER" id="PTHR30046">
    <property type="entry name" value="FLAGELLAR M-RING PROTEIN"/>
    <property type="match status" value="1"/>
</dbReference>
<dbReference type="InterPro" id="IPR003282">
    <property type="entry name" value="T3SS_SctJ"/>
</dbReference>
<keyword evidence="7 10" id="KW-0564">Palmitate</keyword>